<sequence length="491" mass="55354">MAPIPNSWQSLSFRGGNLLCELTQAASLQNRVQILFSSSGSCASNVFETMVGDTTTIMKVILSLTKPNVTAIKFQEQFNSPASSKLISQTLTFVQTYVPPIELLNFQLHARRVKLYLRDEVNISMVQYVWNTNGYALATLNYFDPMEVDFEFFAWLFMFDWVQGIREVVSFEGDTGNLTTMSTSTTFQIAVNPMEIPLNIANYMRWFLQYITWVMLGVACLVCFYIIGLRGQIEASNMISFSRVTSLVWIGRPLILLRALSAVCLLATSTLQLTRPHQGLVSFLKSEPQHWYTIVLAASELNWMVFIINDVCSVATSKFTRGYSMKSFTSVWVVSAIWAFAAPEALSVAINRECSVVHVDFQVICTGGTIAIGSVNQFYSLIGLCIVCCVVSYVVERMQYKTQGISRSPQSHLLYATAKHQFQTRKWEFQGVQFLDKASAVLTGVISLPWRDELYIFDVKTWRIYTISADQLGFKDANLPMHLVCAIPLVE</sequence>
<protein>
    <submittedName>
        <fullName evidence="3">Aste57867_6872 protein</fullName>
    </submittedName>
</protein>
<accession>A0A485KG28</accession>
<dbReference type="OrthoDB" id="75626at2759"/>
<feature type="transmembrane region" description="Helical" evidence="1">
    <location>
        <begin position="378"/>
        <end position="395"/>
    </location>
</feature>
<gene>
    <name evidence="3" type="primary">Aste57867_6872</name>
    <name evidence="2" type="ORF">As57867_006851</name>
    <name evidence="3" type="ORF">ASTE57867_6872</name>
</gene>
<feature type="transmembrane region" description="Helical" evidence="1">
    <location>
        <begin position="323"/>
        <end position="341"/>
    </location>
</feature>
<feature type="transmembrane region" description="Helical" evidence="1">
    <location>
        <begin position="291"/>
        <end position="311"/>
    </location>
</feature>
<evidence type="ECO:0000313" key="4">
    <source>
        <dbReference type="Proteomes" id="UP000332933"/>
    </source>
</evidence>
<evidence type="ECO:0000313" key="2">
    <source>
        <dbReference type="EMBL" id="KAF0705954.1"/>
    </source>
</evidence>
<keyword evidence="1" id="KW-0472">Membrane</keyword>
<keyword evidence="1" id="KW-1133">Transmembrane helix</keyword>
<dbReference type="AlphaFoldDB" id="A0A485KG28"/>
<feature type="transmembrane region" description="Helical" evidence="1">
    <location>
        <begin position="249"/>
        <end position="271"/>
    </location>
</feature>
<reference evidence="3 4" key="1">
    <citation type="submission" date="2019-03" db="EMBL/GenBank/DDBJ databases">
        <authorList>
            <person name="Gaulin E."/>
            <person name="Dumas B."/>
        </authorList>
    </citation>
    <scope>NUCLEOTIDE SEQUENCE [LARGE SCALE GENOMIC DNA]</scope>
    <source>
        <strain evidence="3">CBS 568.67</strain>
    </source>
</reference>
<evidence type="ECO:0000313" key="3">
    <source>
        <dbReference type="EMBL" id="VFT83829.1"/>
    </source>
</evidence>
<organism evidence="3 4">
    <name type="scientific">Aphanomyces stellatus</name>
    <dbReference type="NCBI Taxonomy" id="120398"/>
    <lineage>
        <taxon>Eukaryota</taxon>
        <taxon>Sar</taxon>
        <taxon>Stramenopiles</taxon>
        <taxon>Oomycota</taxon>
        <taxon>Saprolegniomycetes</taxon>
        <taxon>Saprolegniales</taxon>
        <taxon>Verrucalvaceae</taxon>
        <taxon>Aphanomyces</taxon>
    </lineage>
</organism>
<feature type="transmembrane region" description="Helical" evidence="1">
    <location>
        <begin position="206"/>
        <end position="228"/>
    </location>
</feature>
<keyword evidence="4" id="KW-1185">Reference proteome</keyword>
<dbReference type="EMBL" id="VJMH01003440">
    <property type="protein sequence ID" value="KAF0705954.1"/>
    <property type="molecule type" value="Genomic_DNA"/>
</dbReference>
<reference evidence="2" key="2">
    <citation type="submission" date="2019-06" db="EMBL/GenBank/DDBJ databases">
        <title>Genomics analysis of Aphanomyces spp. identifies a new class of oomycete effector associated with host adaptation.</title>
        <authorList>
            <person name="Gaulin E."/>
        </authorList>
    </citation>
    <scope>NUCLEOTIDE SEQUENCE</scope>
    <source>
        <strain evidence="2">CBS 578.67</strain>
    </source>
</reference>
<evidence type="ECO:0000256" key="1">
    <source>
        <dbReference type="SAM" id="Phobius"/>
    </source>
</evidence>
<dbReference type="Proteomes" id="UP000332933">
    <property type="component" value="Unassembled WGS sequence"/>
</dbReference>
<dbReference type="EMBL" id="CAADRA010003452">
    <property type="protein sequence ID" value="VFT83829.1"/>
    <property type="molecule type" value="Genomic_DNA"/>
</dbReference>
<keyword evidence="1" id="KW-0812">Transmembrane</keyword>
<proteinExistence type="predicted"/>
<name>A0A485KG28_9STRA</name>